<proteinExistence type="predicted"/>
<keyword evidence="1" id="KW-0812">Transmembrane</keyword>
<feature type="transmembrane region" description="Helical" evidence="1">
    <location>
        <begin position="89"/>
        <end position="114"/>
    </location>
</feature>
<evidence type="ECO:0000313" key="2">
    <source>
        <dbReference type="EMBL" id="RIY31688.1"/>
    </source>
</evidence>
<dbReference type="PANTHER" id="PTHR35867:SF1">
    <property type="entry name" value="PROTEIN RSEC"/>
    <property type="match status" value="1"/>
</dbReference>
<reference evidence="2 3" key="1">
    <citation type="submission" date="2017-08" db="EMBL/GenBank/DDBJ databases">
        <title>Reclassification of Bisgaard taxon 37 and 44.</title>
        <authorList>
            <person name="Christensen H."/>
        </authorList>
    </citation>
    <scope>NUCLEOTIDE SEQUENCE [LARGE SCALE GENOMIC DNA]</scope>
    <source>
        <strain evidence="2 3">B96_4</strain>
    </source>
</reference>
<keyword evidence="1" id="KW-1133">Transmembrane helix</keyword>
<keyword evidence="3" id="KW-1185">Reference proteome</keyword>
<comment type="caution">
    <text evidence="2">The sequence shown here is derived from an EMBL/GenBank/DDBJ whole genome shotgun (WGS) entry which is preliminary data.</text>
</comment>
<accession>A0A3A1Y399</accession>
<dbReference type="OrthoDB" id="5678965at2"/>
<name>A0A3A1Y399_9GAMM</name>
<keyword evidence="1" id="KW-0472">Membrane</keyword>
<evidence type="ECO:0000313" key="3">
    <source>
        <dbReference type="Proteomes" id="UP000266258"/>
    </source>
</evidence>
<gene>
    <name evidence="2" type="ORF">CJP74_06715</name>
</gene>
<dbReference type="AlphaFoldDB" id="A0A3A1Y399"/>
<sequence>MNEIYRNAQVESIEIKDNTAFIKARMLTNKEFCSACARGEGCGAIFFNQLTSLGRNKNLVELSAQAAQIKHEQLAVGDVIKIETSRASFWLGITIFYLVPLIVAVLIPSFFLYLFQVSDLISALVILISLIAYYLVASSIFKSYQAKVKYAGLDYSLNNQPAPVNLDNFTGKFNQL</sequence>
<organism evidence="2 3">
    <name type="scientific">Psittacicella melopsittaci</name>
    <dbReference type="NCBI Taxonomy" id="2028576"/>
    <lineage>
        <taxon>Bacteria</taxon>
        <taxon>Pseudomonadati</taxon>
        <taxon>Pseudomonadota</taxon>
        <taxon>Gammaproteobacteria</taxon>
        <taxon>Pasteurellales</taxon>
        <taxon>Psittacicellaceae</taxon>
        <taxon>Psittacicella</taxon>
    </lineage>
</organism>
<dbReference type="PANTHER" id="PTHR35867">
    <property type="entry name" value="PROTEIN RSEC"/>
    <property type="match status" value="1"/>
</dbReference>
<dbReference type="InterPro" id="IPR007359">
    <property type="entry name" value="SigmaE_reg_RseC_MucC"/>
</dbReference>
<dbReference type="Proteomes" id="UP000266258">
    <property type="component" value="Unassembled WGS sequence"/>
</dbReference>
<evidence type="ECO:0000256" key="1">
    <source>
        <dbReference type="SAM" id="Phobius"/>
    </source>
</evidence>
<protein>
    <recommendedName>
        <fullName evidence="4">Positive regulator of sigma(E), RseC/MucC</fullName>
    </recommendedName>
</protein>
<dbReference type="EMBL" id="NRJH01000057">
    <property type="protein sequence ID" value="RIY31688.1"/>
    <property type="molecule type" value="Genomic_DNA"/>
</dbReference>
<feature type="transmembrane region" description="Helical" evidence="1">
    <location>
        <begin position="120"/>
        <end position="141"/>
    </location>
</feature>
<evidence type="ECO:0008006" key="4">
    <source>
        <dbReference type="Google" id="ProtNLM"/>
    </source>
</evidence>
<dbReference type="RefSeq" id="WP_119497566.1">
    <property type="nucleotide sequence ID" value="NZ_NRJH01000057.1"/>
</dbReference>
<dbReference type="Pfam" id="PF04246">
    <property type="entry name" value="RseC_MucC"/>
    <property type="match status" value="1"/>
</dbReference>